<dbReference type="InterPro" id="IPR002355">
    <property type="entry name" value="Cu_oxidase_Cu_BS"/>
</dbReference>
<dbReference type="Pfam" id="PF07732">
    <property type="entry name" value="Cu-oxidase_3"/>
    <property type="match status" value="1"/>
</dbReference>
<dbReference type="RefSeq" id="WP_025410964.1">
    <property type="nucleotide sequence ID" value="NZ_CP007128.1"/>
</dbReference>
<dbReference type="FunCoup" id="W0RJ73">
    <property type="interactions" value="53"/>
</dbReference>
<reference evidence="6 7" key="1">
    <citation type="journal article" date="2014" name="Genome Announc.">
        <title>Genome Sequence and Methylome of Soil Bacterium Gemmatirosa kalamazoonensis KBS708T, a Member of the Rarely Cultivated Gemmatimonadetes Phylum.</title>
        <authorList>
            <person name="Debruyn J.M."/>
            <person name="Radosevich M."/>
            <person name="Wommack K.E."/>
            <person name="Polson S.W."/>
            <person name="Hauser L.J."/>
            <person name="Fawaz M.N."/>
            <person name="Korlach J."/>
            <person name="Tsai Y.C."/>
        </authorList>
    </citation>
    <scope>NUCLEOTIDE SEQUENCE [LARGE SCALE GENOMIC DNA]</scope>
    <source>
        <strain evidence="6 7">KBS708</strain>
    </source>
</reference>
<dbReference type="AlphaFoldDB" id="W0RJ73"/>
<feature type="domain" description="Plastocyanin-like" evidence="3">
    <location>
        <begin position="202"/>
        <end position="267"/>
    </location>
</feature>
<dbReference type="STRING" id="861299.J421_1931"/>
<dbReference type="InterPro" id="IPR011706">
    <property type="entry name" value="Cu-oxidase_C"/>
</dbReference>
<dbReference type="InterPro" id="IPR011707">
    <property type="entry name" value="Cu-oxidase-like_N"/>
</dbReference>
<dbReference type="InterPro" id="IPR033138">
    <property type="entry name" value="Cu_oxidase_CS"/>
</dbReference>
<dbReference type="EMBL" id="CP007128">
    <property type="protein sequence ID" value="AHG89468.1"/>
    <property type="molecule type" value="Genomic_DNA"/>
</dbReference>
<dbReference type="InParanoid" id="W0RJ73"/>
<evidence type="ECO:0000256" key="1">
    <source>
        <dbReference type="ARBA" id="ARBA00022723"/>
    </source>
</evidence>
<sequence length="453" mass="50168">MSDHSHHHHHVHHAPAADALGAYTMAHDAAQPAPGGRVVMVALEASEFDWEFVAGRPARAWGYDGQVPGPVLEANVGDVLEVRLTNRLAEPTTIHWHGLRLPAPMDGTDMVQHPVAPGETFTYRFMLPDAGTFWYHSHTNERVQMERGLYGALVVRGPGEPRVDAERVLVLDDVALDRKGQIKPPGWWIEQHDGRQGSTRLVNGLQEPVLAMAAGQIERWRIVNAASARYVRLSLGGRPFALIGSDGGLLAAPVTMTEVLLAPSDRVELAVGPFAEGETLRIESLAYDRKSTNSQRKAEPFATVRVGAAKPSVAEIPSKLRDIEPLVTGSITPNREVHLGARMSFRHGVDFLVNQEQHHRDQPVRVGELQVWDIVNDTLMDHPFHLHGFFFQVVSVNGEPPTFLSWEDTVNVPPKSTVRIAWVPDDRPGEWMYHCHIVEHHANGMMGHFAVVP</sequence>
<dbReference type="InterPro" id="IPR045087">
    <property type="entry name" value="Cu-oxidase_fam"/>
</dbReference>
<evidence type="ECO:0000259" key="3">
    <source>
        <dbReference type="Pfam" id="PF00394"/>
    </source>
</evidence>
<dbReference type="InterPro" id="IPR008972">
    <property type="entry name" value="Cupredoxin"/>
</dbReference>
<dbReference type="InterPro" id="IPR001117">
    <property type="entry name" value="Cu-oxidase_2nd"/>
</dbReference>
<keyword evidence="1" id="KW-0479">Metal-binding</keyword>
<evidence type="ECO:0000313" key="7">
    <source>
        <dbReference type="Proteomes" id="UP000019151"/>
    </source>
</evidence>
<keyword evidence="7" id="KW-1185">Reference proteome</keyword>
<gene>
    <name evidence="6" type="ORF">J421_1931</name>
</gene>
<dbReference type="Proteomes" id="UP000019151">
    <property type="component" value="Chromosome"/>
</dbReference>
<dbReference type="Pfam" id="PF00394">
    <property type="entry name" value="Cu-oxidase"/>
    <property type="match status" value="1"/>
</dbReference>
<dbReference type="GO" id="GO:0016491">
    <property type="term" value="F:oxidoreductase activity"/>
    <property type="evidence" value="ECO:0007669"/>
    <property type="project" value="UniProtKB-KW"/>
</dbReference>
<protein>
    <submittedName>
        <fullName evidence="6">Multicopper oxidase type 3</fullName>
    </submittedName>
</protein>
<dbReference type="SUPFAM" id="SSF49503">
    <property type="entry name" value="Cupredoxins"/>
    <property type="match status" value="3"/>
</dbReference>
<name>W0RJ73_9BACT</name>
<evidence type="ECO:0000313" key="6">
    <source>
        <dbReference type="EMBL" id="AHG89468.1"/>
    </source>
</evidence>
<accession>W0RJ73</accession>
<evidence type="ECO:0000259" key="4">
    <source>
        <dbReference type="Pfam" id="PF07731"/>
    </source>
</evidence>
<proteinExistence type="predicted"/>
<dbReference type="CDD" id="cd13861">
    <property type="entry name" value="CuRO_1_CumA_like"/>
    <property type="match status" value="1"/>
</dbReference>
<dbReference type="eggNOG" id="COG2132">
    <property type="taxonomic scope" value="Bacteria"/>
</dbReference>
<dbReference type="Pfam" id="PF07731">
    <property type="entry name" value="Cu-oxidase_2"/>
    <property type="match status" value="1"/>
</dbReference>
<dbReference type="PROSITE" id="PS00079">
    <property type="entry name" value="MULTICOPPER_OXIDASE1"/>
    <property type="match status" value="1"/>
</dbReference>
<evidence type="ECO:0000256" key="2">
    <source>
        <dbReference type="ARBA" id="ARBA00023002"/>
    </source>
</evidence>
<organism evidence="6 7">
    <name type="scientific">Gemmatirosa kalamazoonensis</name>
    <dbReference type="NCBI Taxonomy" id="861299"/>
    <lineage>
        <taxon>Bacteria</taxon>
        <taxon>Pseudomonadati</taxon>
        <taxon>Gemmatimonadota</taxon>
        <taxon>Gemmatimonadia</taxon>
        <taxon>Gemmatimonadales</taxon>
        <taxon>Gemmatimonadaceae</taxon>
        <taxon>Gemmatirosa</taxon>
    </lineage>
</organism>
<keyword evidence="2" id="KW-0560">Oxidoreductase</keyword>
<dbReference type="PANTHER" id="PTHR11709">
    <property type="entry name" value="MULTI-COPPER OXIDASE"/>
    <property type="match status" value="1"/>
</dbReference>
<feature type="domain" description="Plastocyanin-like" evidence="5">
    <location>
        <begin position="49"/>
        <end position="158"/>
    </location>
</feature>
<dbReference type="PANTHER" id="PTHR11709:SF2">
    <property type="entry name" value="MULTICOPPER OXIDASE LPR1"/>
    <property type="match status" value="1"/>
</dbReference>
<dbReference type="GO" id="GO:0005507">
    <property type="term" value="F:copper ion binding"/>
    <property type="evidence" value="ECO:0007669"/>
    <property type="project" value="InterPro"/>
</dbReference>
<dbReference type="Gene3D" id="2.60.40.420">
    <property type="entry name" value="Cupredoxins - blue copper proteins"/>
    <property type="match status" value="3"/>
</dbReference>
<dbReference type="PATRIC" id="fig|861299.3.peg.1965"/>
<dbReference type="KEGG" id="gba:J421_1931"/>
<dbReference type="HOGENOM" id="CLU_009100_6_1_0"/>
<dbReference type="PROSITE" id="PS00080">
    <property type="entry name" value="MULTICOPPER_OXIDASE2"/>
    <property type="match status" value="1"/>
</dbReference>
<dbReference type="CDD" id="cd13881">
    <property type="entry name" value="CuRO_2_McoC_like"/>
    <property type="match status" value="1"/>
</dbReference>
<feature type="domain" description="Plastocyanin-like" evidence="4">
    <location>
        <begin position="360"/>
        <end position="452"/>
    </location>
</feature>
<evidence type="ECO:0000259" key="5">
    <source>
        <dbReference type="Pfam" id="PF07732"/>
    </source>
</evidence>